<sequence>MTTCATQSCAVRKRRSSKEYFIVFLIDGSKAYPVLTSYLCKSIKLRVNKLLALVKFAFAKAKHQNILNVKY</sequence>
<dbReference type="AlphaFoldDB" id="A0A2S9WQK3"/>
<organism evidence="1 2">
    <name type="scientific">Nonlabens agnitus</name>
    <dbReference type="NCBI Taxonomy" id="870484"/>
    <lineage>
        <taxon>Bacteria</taxon>
        <taxon>Pseudomonadati</taxon>
        <taxon>Bacteroidota</taxon>
        <taxon>Flavobacteriia</taxon>
        <taxon>Flavobacteriales</taxon>
        <taxon>Flavobacteriaceae</taxon>
        <taxon>Nonlabens</taxon>
    </lineage>
</organism>
<evidence type="ECO:0000313" key="1">
    <source>
        <dbReference type="EMBL" id="PRP65774.1"/>
    </source>
</evidence>
<accession>A0A2S9WQK3</accession>
<comment type="caution">
    <text evidence="1">The sequence shown here is derived from an EMBL/GenBank/DDBJ whole genome shotgun (WGS) entry which is preliminary data.</text>
</comment>
<dbReference type="EMBL" id="MQUC01000003">
    <property type="protein sequence ID" value="PRP65774.1"/>
    <property type="molecule type" value="Genomic_DNA"/>
</dbReference>
<reference evidence="1 2" key="1">
    <citation type="submission" date="2016-11" db="EMBL/GenBank/DDBJ databases">
        <title>Trade-off between light-utilization and light-protection in marine flavobacteria.</title>
        <authorList>
            <person name="Kumagai Y."/>
        </authorList>
    </citation>
    <scope>NUCLEOTIDE SEQUENCE [LARGE SCALE GENOMIC DNA]</scope>
    <source>
        <strain evidence="1 2">JCM 17109</strain>
    </source>
</reference>
<name>A0A2S9WQK3_9FLAO</name>
<proteinExistence type="predicted"/>
<dbReference type="Proteomes" id="UP000239532">
    <property type="component" value="Unassembled WGS sequence"/>
</dbReference>
<protein>
    <submittedName>
        <fullName evidence="1">Uncharacterized protein</fullName>
    </submittedName>
</protein>
<evidence type="ECO:0000313" key="2">
    <source>
        <dbReference type="Proteomes" id="UP000239532"/>
    </source>
</evidence>
<keyword evidence="2" id="KW-1185">Reference proteome</keyword>
<gene>
    <name evidence="1" type="ORF">BST86_01030</name>
</gene>